<dbReference type="OrthoDB" id="1696305at2759"/>
<organism evidence="7 8">
    <name type="scientific">Hapsidospora chrysogenum (strain ATCC 11550 / CBS 779.69 / DSM 880 / IAM 14645 / JCM 23072 / IMI 49137)</name>
    <name type="common">Acremonium chrysogenum</name>
    <dbReference type="NCBI Taxonomy" id="857340"/>
    <lineage>
        <taxon>Eukaryota</taxon>
        <taxon>Fungi</taxon>
        <taxon>Dikarya</taxon>
        <taxon>Ascomycota</taxon>
        <taxon>Pezizomycotina</taxon>
        <taxon>Sordariomycetes</taxon>
        <taxon>Hypocreomycetidae</taxon>
        <taxon>Hypocreales</taxon>
        <taxon>Bionectriaceae</taxon>
        <taxon>Hapsidospora</taxon>
    </lineage>
</organism>
<evidence type="ECO:0000256" key="2">
    <source>
        <dbReference type="ARBA" id="ARBA00022980"/>
    </source>
</evidence>
<dbReference type="GO" id="GO:1990904">
    <property type="term" value="C:ribonucleoprotein complex"/>
    <property type="evidence" value="ECO:0007669"/>
    <property type="project" value="UniProtKB-KW"/>
</dbReference>
<keyword evidence="3" id="KW-0496">Mitochondrion</keyword>
<protein>
    <submittedName>
        <fullName evidence="7">54S ribosomal protein-like protein</fullName>
    </submittedName>
</protein>
<dbReference type="Pfam" id="PF05047">
    <property type="entry name" value="L51_S25_CI-B8"/>
    <property type="match status" value="1"/>
</dbReference>
<accession>A0A086TH87</accession>
<dbReference type="Proteomes" id="UP000029964">
    <property type="component" value="Unassembled WGS sequence"/>
</dbReference>
<evidence type="ECO:0000259" key="6">
    <source>
        <dbReference type="SMART" id="SM00916"/>
    </source>
</evidence>
<dbReference type="GO" id="GO:0005840">
    <property type="term" value="C:ribosome"/>
    <property type="evidence" value="ECO:0007669"/>
    <property type="project" value="UniProtKB-KW"/>
</dbReference>
<evidence type="ECO:0000313" key="7">
    <source>
        <dbReference type="EMBL" id="KFH48719.1"/>
    </source>
</evidence>
<dbReference type="PANTHER" id="PTHR13274">
    <property type="entry name" value="MITOCHONDRIAL RIBOSOMAL PROTEIN S25"/>
    <property type="match status" value="1"/>
</dbReference>
<comment type="subcellular location">
    <subcellularLocation>
        <location evidence="1">Mitochondrion</location>
    </subcellularLocation>
</comment>
<evidence type="ECO:0000256" key="3">
    <source>
        <dbReference type="ARBA" id="ARBA00023128"/>
    </source>
</evidence>
<evidence type="ECO:0000256" key="1">
    <source>
        <dbReference type="ARBA" id="ARBA00004173"/>
    </source>
</evidence>
<dbReference type="InterPro" id="IPR036249">
    <property type="entry name" value="Thioredoxin-like_sf"/>
</dbReference>
<dbReference type="HOGENOM" id="CLU_094283_0_0_1"/>
<comment type="caution">
    <text evidence="7">The sequence shown here is derived from an EMBL/GenBank/DDBJ whole genome shotgun (WGS) entry which is preliminary data.</text>
</comment>
<gene>
    <name evidence="7" type="ORF">ACRE_004620</name>
</gene>
<keyword evidence="4" id="KW-0687">Ribonucleoprotein</keyword>
<proteinExistence type="predicted"/>
<evidence type="ECO:0000256" key="4">
    <source>
        <dbReference type="ARBA" id="ARBA00023274"/>
    </source>
</evidence>
<evidence type="ECO:0000313" key="8">
    <source>
        <dbReference type="Proteomes" id="UP000029964"/>
    </source>
</evidence>
<reference evidence="8" key="1">
    <citation type="journal article" date="2014" name="Genome Announc.">
        <title>Genome sequence and annotation of Acremonium chrysogenum, producer of the beta-lactam antibiotic cephalosporin C.</title>
        <authorList>
            <person name="Terfehr D."/>
            <person name="Dahlmann T.A."/>
            <person name="Specht T."/>
            <person name="Zadra I."/>
            <person name="Kuernsteiner H."/>
            <person name="Kueck U."/>
        </authorList>
    </citation>
    <scope>NUCLEOTIDE SEQUENCE [LARGE SCALE GENOMIC DNA]</scope>
    <source>
        <strain evidence="8">ATCC 11550 / CBS 779.69 / DSM 880 / IAM 14645 / JCM 23072 / IMI 49137</strain>
    </source>
</reference>
<dbReference type="SMART" id="SM00916">
    <property type="entry name" value="L51_S25_CI-B8"/>
    <property type="match status" value="1"/>
</dbReference>
<dbReference type="InterPro" id="IPR040049">
    <property type="entry name" value="Ribosomal_mS25/mL61"/>
</dbReference>
<evidence type="ECO:0000256" key="5">
    <source>
        <dbReference type="SAM" id="MobiDB-lite"/>
    </source>
</evidence>
<keyword evidence="8" id="KW-1185">Reference proteome</keyword>
<dbReference type="InterPro" id="IPR007741">
    <property type="entry name" value="Ribosomal_mL43/mS25/NADH_DH"/>
</dbReference>
<dbReference type="AlphaFoldDB" id="A0A086TH87"/>
<feature type="domain" description="Ribosomal protein/NADH dehydrogenase" evidence="6">
    <location>
        <begin position="40"/>
        <end position="146"/>
    </location>
</feature>
<dbReference type="PANTHER" id="PTHR13274:SF2">
    <property type="entry name" value="SMALL RIBOSOMAL SUBUNIT PROTEIN MS25"/>
    <property type="match status" value="1"/>
</dbReference>
<keyword evidence="2 7" id="KW-0689">Ribosomal protein</keyword>
<dbReference type="GO" id="GO:0003735">
    <property type="term" value="F:structural constituent of ribosome"/>
    <property type="evidence" value="ECO:0007669"/>
    <property type="project" value="InterPro"/>
</dbReference>
<feature type="compositionally biased region" description="Polar residues" evidence="5">
    <location>
        <begin position="107"/>
        <end position="117"/>
    </location>
</feature>
<feature type="region of interest" description="Disordered" evidence="5">
    <location>
        <begin position="89"/>
        <end position="118"/>
    </location>
</feature>
<dbReference type="SUPFAM" id="SSF52833">
    <property type="entry name" value="Thioredoxin-like"/>
    <property type="match status" value="1"/>
</dbReference>
<dbReference type="GO" id="GO:0005739">
    <property type="term" value="C:mitochondrion"/>
    <property type="evidence" value="ECO:0007669"/>
    <property type="project" value="UniProtKB-SubCell"/>
</dbReference>
<sequence>MRTLGVRWNKLRRLINLKCGPGAAVLPSEVTRIHMDFAMSLKNGHMGPRKFWKECLPRLKYHNPSIPMIVNRHRQNETPPKMTIYLRKDAASATESSEPASQPPSSNNGLSKAQPPTASERIVEIDMQNKHSTQILEYFIAETRAVPLKPTEEDIAEIQSLEELRKQSEYDRRFLENVRAEKKREQDMLKRARAAGGMLED</sequence>
<feature type="compositionally biased region" description="Low complexity" evidence="5">
    <location>
        <begin position="91"/>
        <end position="106"/>
    </location>
</feature>
<name>A0A086TH87_HAPC1</name>
<dbReference type="STRING" id="857340.A0A086TH87"/>
<dbReference type="EMBL" id="JPKY01000002">
    <property type="protein sequence ID" value="KFH48719.1"/>
    <property type="molecule type" value="Genomic_DNA"/>
</dbReference>